<protein>
    <submittedName>
        <fullName evidence="2">Uncharacterized protein</fullName>
    </submittedName>
</protein>
<gene>
    <name evidence="2" type="ORF">WKW80_32450</name>
</gene>
<proteinExistence type="predicted"/>
<evidence type="ECO:0000256" key="1">
    <source>
        <dbReference type="SAM" id="MobiDB-lite"/>
    </source>
</evidence>
<name>A0ABU8WBB6_9BURK</name>
<sequence>MPLLAPTDNVVISRRDRAQPTEPEIVMENRWCSACGCEFSPRPQAPRQAYCTKPECRRERRRLWQMAKRRSDPDYLANQTQAQKAWAARNINYWKQYRTDHPSYAANNRSRQRSRNNKRKQPSVAKMDLSQASDLLETGHYELRRIGVSPVANMDPWIVKITVLSRAAGPSTIAL</sequence>
<reference evidence="2 3" key="1">
    <citation type="submission" date="2024-03" db="EMBL/GenBank/DDBJ databases">
        <title>Novel species of the genus Variovorax.</title>
        <authorList>
            <person name="Liu Q."/>
            <person name="Xin Y.-H."/>
        </authorList>
    </citation>
    <scope>NUCLEOTIDE SEQUENCE [LARGE SCALE GENOMIC DNA]</scope>
    <source>
        <strain evidence="2 3">KACC 18501</strain>
    </source>
</reference>
<dbReference type="EMBL" id="JBBKZV010000039">
    <property type="protein sequence ID" value="MEJ8826672.1"/>
    <property type="molecule type" value="Genomic_DNA"/>
</dbReference>
<feature type="compositionally biased region" description="Basic residues" evidence="1">
    <location>
        <begin position="110"/>
        <end position="121"/>
    </location>
</feature>
<keyword evidence="3" id="KW-1185">Reference proteome</keyword>
<comment type="caution">
    <text evidence="2">The sequence shown here is derived from an EMBL/GenBank/DDBJ whole genome shotgun (WGS) entry which is preliminary data.</text>
</comment>
<evidence type="ECO:0000313" key="3">
    <source>
        <dbReference type="Proteomes" id="UP001363010"/>
    </source>
</evidence>
<accession>A0ABU8WBB6</accession>
<dbReference type="RefSeq" id="WP_340367709.1">
    <property type="nucleotide sequence ID" value="NZ_JBBKZV010000039.1"/>
</dbReference>
<organism evidence="2 3">
    <name type="scientific">Variovorax humicola</name>
    <dbReference type="NCBI Taxonomy" id="1769758"/>
    <lineage>
        <taxon>Bacteria</taxon>
        <taxon>Pseudomonadati</taxon>
        <taxon>Pseudomonadota</taxon>
        <taxon>Betaproteobacteria</taxon>
        <taxon>Burkholderiales</taxon>
        <taxon>Comamonadaceae</taxon>
        <taxon>Variovorax</taxon>
    </lineage>
</organism>
<dbReference type="Proteomes" id="UP001363010">
    <property type="component" value="Unassembled WGS sequence"/>
</dbReference>
<feature type="region of interest" description="Disordered" evidence="1">
    <location>
        <begin position="102"/>
        <end position="126"/>
    </location>
</feature>
<evidence type="ECO:0000313" key="2">
    <source>
        <dbReference type="EMBL" id="MEJ8826672.1"/>
    </source>
</evidence>